<feature type="region of interest" description="Disordered" evidence="1">
    <location>
        <begin position="1"/>
        <end position="39"/>
    </location>
</feature>
<evidence type="ECO:0000313" key="2">
    <source>
        <dbReference type="EMBL" id="OJZ79937.1"/>
    </source>
</evidence>
<dbReference type="EMBL" id="KV878265">
    <property type="protein sequence ID" value="OJZ79937.1"/>
    <property type="molecule type" value="Genomic_DNA"/>
</dbReference>
<dbReference type="AlphaFoldDB" id="A0A1M3SZL0"/>
<sequence length="171" mass="18789">MGTRVAGGLPHSHDRHHRGQHEERGTSAQTYRSRARPGPWTRNVHLSPCGCPGLVSFGHGRRPHDFAHPPQRNRMDEDSRLFHLLGHAIVSDHLAGGPAILGYRNLRQLYVFNRGQALFTTTRPLEPLFRCGVRMRFSSTPHVADPDLGTLGGSSPPAFSCTSSSVGMGVR</sequence>
<reference evidence="3" key="1">
    <citation type="journal article" date="2017" name="Genome Biol.">
        <title>Comparative genomics reveals high biological diversity and specific adaptations in the industrially and medically important fungal genus Aspergillus.</title>
        <authorList>
            <person name="de Vries R.P."/>
            <person name="Riley R."/>
            <person name="Wiebenga A."/>
            <person name="Aguilar-Osorio G."/>
            <person name="Amillis S."/>
            <person name="Uchima C.A."/>
            <person name="Anderluh G."/>
            <person name="Asadollahi M."/>
            <person name="Askin M."/>
            <person name="Barry K."/>
            <person name="Battaglia E."/>
            <person name="Bayram O."/>
            <person name="Benocci T."/>
            <person name="Braus-Stromeyer S.A."/>
            <person name="Caldana C."/>
            <person name="Canovas D."/>
            <person name="Cerqueira G.C."/>
            <person name="Chen F."/>
            <person name="Chen W."/>
            <person name="Choi C."/>
            <person name="Clum A."/>
            <person name="Dos Santos R.A."/>
            <person name="Damasio A.R."/>
            <person name="Diallinas G."/>
            <person name="Emri T."/>
            <person name="Fekete E."/>
            <person name="Flipphi M."/>
            <person name="Freyberg S."/>
            <person name="Gallo A."/>
            <person name="Gournas C."/>
            <person name="Habgood R."/>
            <person name="Hainaut M."/>
            <person name="Harispe M.L."/>
            <person name="Henrissat B."/>
            <person name="Hilden K.S."/>
            <person name="Hope R."/>
            <person name="Hossain A."/>
            <person name="Karabika E."/>
            <person name="Karaffa L."/>
            <person name="Karanyi Z."/>
            <person name="Krasevec N."/>
            <person name="Kuo A."/>
            <person name="Kusch H."/>
            <person name="LaButti K."/>
            <person name="Lagendijk E.L."/>
            <person name="Lapidus A."/>
            <person name="Levasseur A."/>
            <person name="Lindquist E."/>
            <person name="Lipzen A."/>
            <person name="Logrieco A.F."/>
            <person name="MacCabe A."/>
            <person name="Maekelae M.R."/>
            <person name="Malavazi I."/>
            <person name="Melin P."/>
            <person name="Meyer V."/>
            <person name="Mielnichuk N."/>
            <person name="Miskei M."/>
            <person name="Molnar A.P."/>
            <person name="Mule G."/>
            <person name="Ngan C.Y."/>
            <person name="Orejas M."/>
            <person name="Orosz E."/>
            <person name="Ouedraogo J.P."/>
            <person name="Overkamp K.M."/>
            <person name="Park H.-S."/>
            <person name="Perrone G."/>
            <person name="Piumi F."/>
            <person name="Punt P.J."/>
            <person name="Ram A.F."/>
            <person name="Ramon A."/>
            <person name="Rauscher S."/>
            <person name="Record E."/>
            <person name="Riano-Pachon D.M."/>
            <person name="Robert V."/>
            <person name="Roehrig J."/>
            <person name="Ruller R."/>
            <person name="Salamov A."/>
            <person name="Salih N.S."/>
            <person name="Samson R.A."/>
            <person name="Sandor E."/>
            <person name="Sanguinetti M."/>
            <person name="Schuetze T."/>
            <person name="Sepcic K."/>
            <person name="Shelest E."/>
            <person name="Sherlock G."/>
            <person name="Sophianopoulou V."/>
            <person name="Squina F.M."/>
            <person name="Sun H."/>
            <person name="Susca A."/>
            <person name="Todd R.B."/>
            <person name="Tsang A."/>
            <person name="Unkles S.E."/>
            <person name="van de Wiele N."/>
            <person name="van Rossen-Uffink D."/>
            <person name="Oliveira J.V."/>
            <person name="Vesth T.C."/>
            <person name="Visser J."/>
            <person name="Yu J.-H."/>
            <person name="Zhou M."/>
            <person name="Andersen M.R."/>
            <person name="Archer D.B."/>
            <person name="Baker S.E."/>
            <person name="Benoit I."/>
            <person name="Brakhage A.A."/>
            <person name="Braus G.H."/>
            <person name="Fischer R."/>
            <person name="Frisvad J.C."/>
            <person name="Goldman G.H."/>
            <person name="Houbraken J."/>
            <person name="Oakley B."/>
            <person name="Pocsi I."/>
            <person name="Scazzocchio C."/>
            <person name="Seiboth B."/>
            <person name="vanKuyk P.A."/>
            <person name="Wortman J."/>
            <person name="Dyer P.S."/>
            <person name="Grigoriev I.V."/>
        </authorList>
    </citation>
    <scope>NUCLEOTIDE SEQUENCE [LARGE SCALE GENOMIC DNA]</scope>
    <source>
        <strain evidence="3">CBS 106.47</strain>
    </source>
</reference>
<evidence type="ECO:0000256" key="1">
    <source>
        <dbReference type="SAM" id="MobiDB-lite"/>
    </source>
</evidence>
<gene>
    <name evidence="2" type="ORF">ASPFODRAFT_517457</name>
</gene>
<accession>A0A1M3SZL0</accession>
<proteinExistence type="predicted"/>
<evidence type="ECO:0000313" key="3">
    <source>
        <dbReference type="Proteomes" id="UP000184063"/>
    </source>
</evidence>
<dbReference type="Proteomes" id="UP000184063">
    <property type="component" value="Unassembled WGS sequence"/>
</dbReference>
<organism evidence="2 3">
    <name type="scientific">Aspergillus luchuensis (strain CBS 106.47)</name>
    <dbReference type="NCBI Taxonomy" id="1137211"/>
    <lineage>
        <taxon>Eukaryota</taxon>
        <taxon>Fungi</taxon>
        <taxon>Dikarya</taxon>
        <taxon>Ascomycota</taxon>
        <taxon>Pezizomycotina</taxon>
        <taxon>Eurotiomycetes</taxon>
        <taxon>Eurotiomycetidae</taxon>
        <taxon>Eurotiales</taxon>
        <taxon>Aspergillaceae</taxon>
        <taxon>Aspergillus</taxon>
        <taxon>Aspergillus subgen. Circumdati</taxon>
    </lineage>
</organism>
<name>A0A1M3SZL0_ASPLC</name>
<protein>
    <submittedName>
        <fullName evidence="2">Uncharacterized protein</fullName>
    </submittedName>
</protein>
<dbReference type="VEuPathDB" id="FungiDB:ASPFODRAFT_517457"/>